<evidence type="ECO:0000313" key="3">
    <source>
        <dbReference type="EMBL" id="KAG1784755.1"/>
    </source>
</evidence>
<dbReference type="EMBL" id="JABBWE010000130">
    <property type="protein sequence ID" value="KAG1784755.1"/>
    <property type="molecule type" value="Genomic_DNA"/>
</dbReference>
<feature type="region of interest" description="Disordered" evidence="1">
    <location>
        <begin position="113"/>
        <end position="133"/>
    </location>
</feature>
<sequence>MVKGRYGRKLTRLQKQFCEENGARHAAQAAAAQNPTAKRLRNVDSSHDLHAHTSIDVTNMGHPSVRTVYYPAPKVTPATPARTEADGSISETFNLETNFDAVDDAYVDFLAEQNTNAEPVKSKRDRTPGDDPQKLWARERDSFLKEFIRLEARGDAPWSHACHGLPDCANEPTVRCRDCEGLQLYCRSCIVSLHSAMPLHNVEIWTNTYFQRISLRDLGLCIQLGHPAGIQCDNPVHAFDFTVLDINGIHSVSLFFCNCATAKTRTIQILRSRWYPATSTDPRTAATFRLLDNFQMYTFESKGSAFEYWQTLSHLSDNTGTNPPKDRYEALLRMSRQYRHLLALKRAGRAHDVHGVLGTKPGELAVPCPACPQPGRNLPPGWDSAPPNDRWLFALFLGIDANFRMCRRNKSSEEVDPSLSTGWAYFVEESSFKGLLAEHAGQTQEKSSCASHNAVNLADSKNVRGLAATGIGTVVCARHNFKRPSAVRDLQKGEKYVNMDFLFFSTLTHSSDLAVFNISYDIACQWSKHLWTRMSRYPSTLHFSPGGKTITFLVPKFHLPAHIPACQTTFSFNLIKGMARTDGEAPERAWSNINPVATSTREMGPGSRRDTLDDHFSDWNWRKVCNFGPFLLQKLKEAIPQWDQHVLDLRDFEEAIPTESLTSWRQMVEEWEADRSKPNPFESAAVPITQASVRLELSQAEADQLKRGLDVSLHAEVSPSVLIAAGIDLEAQQRRLATDKAVVGMHSTDIQLSALQQRTNTLRRRLEHWAKIQTLYMPYVARLRETDDLGPGSEEEAVHNIKLWLPSAVLRLPMHCDTNLTRIEWQLRVAQAHEALHELHQNLRLKRHLTGFKRDWITGQRAHTRSRGIINTIQKKIDAAATKYNIAWSALEVLAEALLEVEWMNQFPKLEKDDIRGMTEAQAASESQTEGRRLVAISWIWKQSHGAGQEELSDAMRIEWCKARARASRWSEEVELLQEEMRRVSAFLEWQTDWWKDRTTPRTWLDEMENEGASAYAHRQAAVRQAMRAQCISIWSVVPGLVAFSSVISPT</sequence>
<proteinExistence type="predicted"/>
<evidence type="ECO:0000259" key="2">
    <source>
        <dbReference type="Pfam" id="PF18803"/>
    </source>
</evidence>
<dbReference type="InterPro" id="IPR041457">
    <property type="entry name" value="CxC2_KDZ-assoc"/>
</dbReference>
<feature type="compositionally biased region" description="Basic and acidic residues" evidence="1">
    <location>
        <begin position="120"/>
        <end position="133"/>
    </location>
</feature>
<dbReference type="Pfam" id="PF18803">
    <property type="entry name" value="CxC2"/>
    <property type="match status" value="1"/>
</dbReference>
<evidence type="ECO:0000256" key="1">
    <source>
        <dbReference type="SAM" id="MobiDB-lite"/>
    </source>
</evidence>
<reference evidence="3" key="1">
    <citation type="journal article" date="2020" name="New Phytol.">
        <title>Comparative genomics reveals dynamic genome evolution in host specialist ectomycorrhizal fungi.</title>
        <authorList>
            <person name="Lofgren L.A."/>
            <person name="Nguyen N.H."/>
            <person name="Vilgalys R."/>
            <person name="Ruytinx J."/>
            <person name="Liao H.L."/>
            <person name="Branco S."/>
            <person name="Kuo A."/>
            <person name="LaButti K."/>
            <person name="Lipzen A."/>
            <person name="Andreopoulos W."/>
            <person name="Pangilinan J."/>
            <person name="Riley R."/>
            <person name="Hundley H."/>
            <person name="Na H."/>
            <person name="Barry K."/>
            <person name="Grigoriev I.V."/>
            <person name="Stajich J.E."/>
            <person name="Kennedy P.G."/>
        </authorList>
    </citation>
    <scope>NUCLEOTIDE SEQUENCE</scope>
    <source>
        <strain evidence="3">S12</strain>
    </source>
</reference>
<dbReference type="PANTHER" id="PTHR33096:SF1">
    <property type="entry name" value="CXC1-LIKE CYSTEINE CLUSTER ASSOCIATED WITH KDZ TRANSPOSASES DOMAIN-CONTAINING PROTEIN"/>
    <property type="match status" value="1"/>
</dbReference>
<dbReference type="RefSeq" id="XP_041152240.1">
    <property type="nucleotide sequence ID" value="XM_041307957.1"/>
</dbReference>
<dbReference type="CDD" id="cd19757">
    <property type="entry name" value="Bbox1"/>
    <property type="match status" value="1"/>
</dbReference>
<dbReference type="GeneID" id="64601721"/>
<dbReference type="AlphaFoldDB" id="A0A9P7D940"/>
<name>A0A9P7D940_9AGAM</name>
<evidence type="ECO:0000313" key="4">
    <source>
        <dbReference type="Proteomes" id="UP000719766"/>
    </source>
</evidence>
<accession>A0A9P7D940</accession>
<dbReference type="Proteomes" id="UP000719766">
    <property type="component" value="Unassembled WGS sequence"/>
</dbReference>
<dbReference type="OrthoDB" id="3235114at2759"/>
<protein>
    <recommendedName>
        <fullName evidence="2">CxC2-like cysteine cluster KDZ transposase-associated domain-containing protein</fullName>
    </recommendedName>
</protein>
<feature type="domain" description="CxC2-like cysteine cluster KDZ transposase-associated" evidence="2">
    <location>
        <begin position="215"/>
        <end position="320"/>
    </location>
</feature>
<dbReference type="PANTHER" id="PTHR33096">
    <property type="entry name" value="CXC2 DOMAIN-CONTAINING PROTEIN"/>
    <property type="match status" value="1"/>
</dbReference>
<comment type="caution">
    <text evidence="3">The sequence shown here is derived from an EMBL/GenBank/DDBJ whole genome shotgun (WGS) entry which is preliminary data.</text>
</comment>
<organism evidence="3 4">
    <name type="scientific">Suillus plorans</name>
    <dbReference type="NCBI Taxonomy" id="116603"/>
    <lineage>
        <taxon>Eukaryota</taxon>
        <taxon>Fungi</taxon>
        <taxon>Dikarya</taxon>
        <taxon>Basidiomycota</taxon>
        <taxon>Agaricomycotina</taxon>
        <taxon>Agaricomycetes</taxon>
        <taxon>Agaricomycetidae</taxon>
        <taxon>Boletales</taxon>
        <taxon>Suillineae</taxon>
        <taxon>Suillaceae</taxon>
        <taxon>Suillus</taxon>
    </lineage>
</organism>
<dbReference type="InterPro" id="IPR040521">
    <property type="entry name" value="KDZ"/>
</dbReference>
<keyword evidence="4" id="KW-1185">Reference proteome</keyword>
<dbReference type="Pfam" id="PF18758">
    <property type="entry name" value="KDZ"/>
    <property type="match status" value="1"/>
</dbReference>
<gene>
    <name evidence="3" type="ORF">HD556DRAFT_1451438</name>
</gene>